<dbReference type="PRINTS" id="PR01791">
    <property type="entry name" value="REGUCALCIN"/>
</dbReference>
<feature type="signal peptide" evidence="16">
    <location>
        <begin position="1"/>
        <end position="18"/>
    </location>
</feature>
<dbReference type="EC" id="3.1.1.17" evidence="7"/>
<comment type="cofactor">
    <cofactor evidence="4">
        <name>Mg(2+)</name>
        <dbReference type="ChEBI" id="CHEBI:18420"/>
    </cofactor>
</comment>
<evidence type="ECO:0000313" key="18">
    <source>
        <dbReference type="Proteomes" id="UP000694846"/>
    </source>
</evidence>
<dbReference type="GO" id="GO:0005509">
    <property type="term" value="F:calcium ion binding"/>
    <property type="evidence" value="ECO:0007669"/>
    <property type="project" value="InterPro"/>
</dbReference>
<keyword evidence="16" id="KW-0732">Signal</keyword>
<accession>A0A8B8FSR4</accession>
<dbReference type="GO" id="GO:0004341">
    <property type="term" value="F:gluconolactonase activity"/>
    <property type="evidence" value="ECO:0007669"/>
    <property type="project" value="UniProtKB-EC"/>
</dbReference>
<keyword evidence="9" id="KW-0963">Cytoplasm</keyword>
<comment type="cofactor">
    <cofactor evidence="15">
        <name>Zn(2+)</name>
        <dbReference type="ChEBI" id="CHEBI:29105"/>
    </cofactor>
    <text evidence="15">Binds 1 divalent metal cation per subunit.</text>
</comment>
<dbReference type="GO" id="GO:0019853">
    <property type="term" value="P:L-ascorbic acid biosynthetic process"/>
    <property type="evidence" value="ECO:0007669"/>
    <property type="project" value="TreeGrafter"/>
</dbReference>
<dbReference type="OrthoDB" id="423498at2759"/>
<keyword evidence="12" id="KW-0106">Calcium</keyword>
<dbReference type="PRINTS" id="PR01790">
    <property type="entry name" value="SMP30FAMILY"/>
</dbReference>
<dbReference type="InterPro" id="IPR011042">
    <property type="entry name" value="6-blade_b-propeller_TolB-like"/>
</dbReference>
<protein>
    <recommendedName>
        <fullName evidence="8">Regucalcin</fullName>
        <ecNumber evidence="7">3.1.1.17</ecNumber>
    </recommendedName>
    <alternativeName>
        <fullName evidence="13">Gluconolactonase</fullName>
    </alternativeName>
</protein>
<keyword evidence="10 15" id="KW-0479">Metal-binding</keyword>
<evidence type="ECO:0000256" key="1">
    <source>
        <dbReference type="ARBA" id="ARBA00001589"/>
    </source>
</evidence>
<dbReference type="SUPFAM" id="SSF63829">
    <property type="entry name" value="Calcium-dependent phosphotriesterase"/>
    <property type="match status" value="1"/>
</dbReference>
<dbReference type="Proteomes" id="UP000694846">
    <property type="component" value="Unplaced"/>
</dbReference>
<proteinExistence type="inferred from homology"/>
<keyword evidence="18" id="KW-1185">Reference proteome</keyword>
<dbReference type="GO" id="GO:0005737">
    <property type="term" value="C:cytoplasm"/>
    <property type="evidence" value="ECO:0007669"/>
    <property type="project" value="UniProtKB-SubCell"/>
</dbReference>
<evidence type="ECO:0000256" key="16">
    <source>
        <dbReference type="SAM" id="SignalP"/>
    </source>
</evidence>
<dbReference type="AlphaFoldDB" id="A0A8B8FSR4"/>
<evidence type="ECO:0000256" key="14">
    <source>
        <dbReference type="PIRSR" id="PIRSR605511-1"/>
    </source>
</evidence>
<dbReference type="InterPro" id="IPR013658">
    <property type="entry name" value="SGL"/>
</dbReference>
<keyword evidence="15" id="KW-0862">Zinc</keyword>
<evidence type="ECO:0000256" key="8">
    <source>
        <dbReference type="ARBA" id="ARBA00016808"/>
    </source>
</evidence>
<dbReference type="InterPro" id="IPR005511">
    <property type="entry name" value="SMP-30"/>
</dbReference>
<feature type="binding site" evidence="15">
    <location>
        <position position="139"/>
    </location>
    <ligand>
        <name>substrate</name>
    </ligand>
</feature>
<evidence type="ECO:0000256" key="7">
    <source>
        <dbReference type="ARBA" id="ARBA00013227"/>
    </source>
</evidence>
<evidence type="ECO:0000256" key="11">
    <source>
        <dbReference type="ARBA" id="ARBA00022801"/>
    </source>
</evidence>
<comment type="cofactor">
    <cofactor evidence="2">
        <name>Ca(2+)</name>
        <dbReference type="ChEBI" id="CHEBI:29108"/>
    </cofactor>
</comment>
<feature type="active site" description="Proton donor/acceptor" evidence="14">
    <location>
        <position position="246"/>
    </location>
</feature>
<feature type="binding site" evidence="15">
    <location>
        <position position="159"/>
    </location>
    <ligand>
        <name>substrate</name>
    </ligand>
</feature>
<evidence type="ECO:0000256" key="2">
    <source>
        <dbReference type="ARBA" id="ARBA00001913"/>
    </source>
</evidence>
<comment type="subcellular location">
    <subcellularLocation>
        <location evidence="5">Cytoplasm</location>
    </subcellularLocation>
</comment>
<dbReference type="Gene3D" id="2.120.10.30">
    <property type="entry name" value="TolB, C-terminal domain"/>
    <property type="match status" value="1"/>
</dbReference>
<evidence type="ECO:0000256" key="5">
    <source>
        <dbReference type="ARBA" id="ARBA00004496"/>
    </source>
</evidence>
<evidence type="ECO:0000256" key="3">
    <source>
        <dbReference type="ARBA" id="ARBA00001936"/>
    </source>
</evidence>
<feature type="binding site" evidence="15">
    <location>
        <position position="141"/>
    </location>
    <ligand>
        <name>substrate</name>
    </ligand>
</feature>
<evidence type="ECO:0000259" key="17">
    <source>
        <dbReference type="Pfam" id="PF08450"/>
    </source>
</evidence>
<evidence type="ECO:0000256" key="12">
    <source>
        <dbReference type="ARBA" id="ARBA00022837"/>
    </source>
</evidence>
<feature type="binding site" evidence="15">
    <location>
        <position position="47"/>
    </location>
    <ligand>
        <name>a divalent metal cation</name>
        <dbReference type="ChEBI" id="CHEBI:60240"/>
    </ligand>
</feature>
<dbReference type="PANTHER" id="PTHR10907">
    <property type="entry name" value="REGUCALCIN"/>
    <property type="match status" value="1"/>
</dbReference>
<dbReference type="GO" id="GO:0030234">
    <property type="term" value="F:enzyme regulator activity"/>
    <property type="evidence" value="ECO:0007669"/>
    <property type="project" value="InterPro"/>
</dbReference>
<feature type="chain" id="PRO_5034646151" description="Regucalcin" evidence="16">
    <location>
        <begin position="19"/>
        <end position="346"/>
    </location>
</feature>
<feature type="domain" description="SMP-30/Gluconolactonase/LRE-like region" evidence="17">
    <location>
        <begin position="45"/>
        <end position="305"/>
    </location>
</feature>
<comment type="cofactor">
    <cofactor evidence="3">
        <name>Mn(2+)</name>
        <dbReference type="ChEBI" id="CHEBI:29035"/>
    </cofactor>
</comment>
<feature type="binding site" evidence="15">
    <location>
        <position position="246"/>
    </location>
    <ligand>
        <name>a divalent metal cation</name>
        <dbReference type="ChEBI" id="CHEBI:60240"/>
    </ligand>
</feature>
<evidence type="ECO:0000256" key="9">
    <source>
        <dbReference type="ARBA" id="ARBA00022490"/>
    </source>
</evidence>
<dbReference type="GeneID" id="112685673"/>
<evidence type="ECO:0000256" key="4">
    <source>
        <dbReference type="ARBA" id="ARBA00001946"/>
    </source>
</evidence>
<dbReference type="Pfam" id="PF08450">
    <property type="entry name" value="SGL"/>
    <property type="match status" value="1"/>
</dbReference>
<dbReference type="PANTHER" id="PTHR10907:SF66">
    <property type="entry name" value="MIP34848P1-RELATED"/>
    <property type="match status" value="1"/>
</dbReference>
<feature type="binding site" evidence="15">
    <location>
        <position position="194"/>
    </location>
    <ligand>
        <name>a divalent metal cation</name>
        <dbReference type="ChEBI" id="CHEBI:60240"/>
    </ligand>
</feature>
<evidence type="ECO:0000256" key="10">
    <source>
        <dbReference type="ARBA" id="ARBA00022723"/>
    </source>
</evidence>
<keyword evidence="11" id="KW-0378">Hydrolase</keyword>
<evidence type="ECO:0000256" key="15">
    <source>
        <dbReference type="PIRSR" id="PIRSR605511-2"/>
    </source>
</evidence>
<comment type="catalytic activity">
    <reaction evidence="1">
        <text>D-glucono-1,5-lactone + H2O = D-gluconate + H(+)</text>
        <dbReference type="Rhea" id="RHEA:10440"/>
        <dbReference type="ChEBI" id="CHEBI:15377"/>
        <dbReference type="ChEBI" id="CHEBI:15378"/>
        <dbReference type="ChEBI" id="CHEBI:16217"/>
        <dbReference type="ChEBI" id="CHEBI:18391"/>
        <dbReference type="EC" id="3.1.1.17"/>
    </reaction>
</comment>
<comment type="similarity">
    <text evidence="6">Belongs to the SMP-30/CGR1 family.</text>
</comment>
<reference evidence="19" key="1">
    <citation type="submission" date="2025-08" db="UniProtKB">
        <authorList>
            <consortium name="RefSeq"/>
        </authorList>
    </citation>
    <scope>IDENTIFICATION</scope>
    <source>
        <tissue evidence="19">Whole body</tissue>
    </source>
</reference>
<dbReference type="FunFam" id="2.120.10.30:FF:000027">
    <property type="entry name" value="Regucalcin homologue"/>
    <property type="match status" value="1"/>
</dbReference>
<evidence type="ECO:0000313" key="19">
    <source>
        <dbReference type="RefSeq" id="XP_025413395.1"/>
    </source>
</evidence>
<evidence type="ECO:0000256" key="13">
    <source>
        <dbReference type="ARBA" id="ARBA00032464"/>
    </source>
</evidence>
<evidence type="ECO:0000256" key="6">
    <source>
        <dbReference type="ARBA" id="ARBA00008853"/>
    </source>
</evidence>
<gene>
    <name evidence="19" type="primary">LOC112685673</name>
</gene>
<organism evidence="18 19">
    <name type="scientific">Sipha flava</name>
    <name type="common">yellow sugarcane aphid</name>
    <dbReference type="NCBI Taxonomy" id="143950"/>
    <lineage>
        <taxon>Eukaryota</taxon>
        <taxon>Metazoa</taxon>
        <taxon>Ecdysozoa</taxon>
        <taxon>Arthropoda</taxon>
        <taxon>Hexapoda</taxon>
        <taxon>Insecta</taxon>
        <taxon>Pterygota</taxon>
        <taxon>Neoptera</taxon>
        <taxon>Paraneoptera</taxon>
        <taxon>Hemiptera</taxon>
        <taxon>Sternorrhyncha</taxon>
        <taxon>Aphidomorpha</taxon>
        <taxon>Aphidoidea</taxon>
        <taxon>Aphididae</taxon>
        <taxon>Sipha</taxon>
    </lineage>
</organism>
<name>A0A8B8FSR4_9HEMI</name>
<dbReference type="InterPro" id="IPR008367">
    <property type="entry name" value="Regucalcin"/>
</dbReference>
<dbReference type="RefSeq" id="XP_025413395.1">
    <property type="nucleotide sequence ID" value="XM_025557610.1"/>
</dbReference>
<sequence length="346" mass="38350">MSASNSTGFLSFFTQIWCCYLIIPTCSKTVEVGTTAEHVSPVLELGEGPHWDPLTQSLYFVDLHRARVNRYHPETNGYFIATIDDYEGDVSLIIPAEGKNNNFVVGLGPSIGIIEWDGRSNKTSRPKHVKLVDETPGNRLNDGKADATGRLWVGSMGPEIKESPGHYHKRRGSLYSVELDGTVIKRLSNVSISNGMAWSLDKKKFYYVDTYKFAVEAYDFDIVSGNLTNNRVIFNMTAKKVPGDPDGMTIDTDGNLWVACFNSNYILKIDPKIGRLLETVQLPAYQVTSVAFGGLKLNELYATTAGYHLTEVQKSKRPYSGSVFRVTNTGSKGFAGVPVKTKSWHI</sequence>